<dbReference type="PROSITE" id="PS51745">
    <property type="entry name" value="PB1"/>
    <property type="match status" value="1"/>
</dbReference>
<comment type="function">
    <text evidence="8">Aux/IAA proteins are short-lived transcriptional factors that function as repressors of early auxin response genes at low auxin concentrations. Repression is thought to result from the interaction with auxin response factors (ARFs), proteins that bind to the auxin-responsive promoter element (AuxRE). Formation of heterodimers with ARF proteins may alter their ability to modulate early auxin response genes expression.</text>
</comment>
<dbReference type="Gene3D" id="3.10.20.90">
    <property type="entry name" value="Phosphatidylinositol 3-kinase Catalytic Subunit, Chain A, domain 1"/>
    <property type="match status" value="1"/>
</dbReference>
<evidence type="ECO:0000256" key="4">
    <source>
        <dbReference type="ARBA" id="ARBA00023015"/>
    </source>
</evidence>
<dbReference type="PANTHER" id="PTHR31734:SF2">
    <property type="entry name" value="AUXIN-RESPONSIVE PROTEIN IAA26"/>
    <property type="match status" value="1"/>
</dbReference>
<comment type="similarity">
    <text evidence="2 9">Belongs to the Aux/IAA family.</text>
</comment>
<feature type="region of interest" description="Disordered" evidence="10">
    <location>
        <begin position="173"/>
        <end position="192"/>
    </location>
</feature>
<keyword evidence="7 9" id="KW-0927">Auxin signaling pathway</keyword>
<accession>A0A6L5B9S7</accession>
<evidence type="ECO:0000256" key="1">
    <source>
        <dbReference type="ARBA" id="ARBA00004123"/>
    </source>
</evidence>
<evidence type="ECO:0000256" key="8">
    <source>
        <dbReference type="ARBA" id="ARBA00025283"/>
    </source>
</evidence>
<evidence type="ECO:0000256" key="9">
    <source>
        <dbReference type="RuleBase" id="RU004549"/>
    </source>
</evidence>
<organism evidence="12 13">
    <name type="scientific">Apium graveolens</name>
    <name type="common">Celery</name>
    <dbReference type="NCBI Taxonomy" id="4045"/>
    <lineage>
        <taxon>Eukaryota</taxon>
        <taxon>Viridiplantae</taxon>
        <taxon>Streptophyta</taxon>
        <taxon>Embryophyta</taxon>
        <taxon>Tracheophyta</taxon>
        <taxon>Spermatophyta</taxon>
        <taxon>Magnoliopsida</taxon>
        <taxon>eudicotyledons</taxon>
        <taxon>Gunneridae</taxon>
        <taxon>Pentapetalae</taxon>
        <taxon>asterids</taxon>
        <taxon>campanulids</taxon>
        <taxon>Apiales</taxon>
        <taxon>Apiaceae</taxon>
        <taxon>Apioideae</taxon>
        <taxon>apioid superclade</taxon>
        <taxon>Apieae</taxon>
        <taxon>Apium</taxon>
    </lineage>
</organism>
<sequence length="329" mass="36697">MEEGFARNELELRLAPPGDQELNLTHTKTTTNTTKHIFQEKDHNPSLLSLGNSYSTIISHTTCSGSKRVLENSWLNESQTQTHKFSSLDTLNGTPWSSSCSKYYDQQKDMKKESLVAELQNTTEKQQAFLTDASAVKNTDGPNTSQKRTAPAPVVGWPPIRSFRKNIASNNSTKVKVEPKEQKLAPPLKSANEKQVENSCNGLFVKINMDGVPIGRKVDLKAYDSYEKLSSSVDELFRGLLAAQRDPSDEKIQNDEGDKLITGLLDGRGEYTLVYEDNEGDRMLVGDVPWHMFVSAVKRLRVLKSSDLSSLFADGRKQGKNRTETAVIQ</sequence>
<evidence type="ECO:0000256" key="2">
    <source>
        <dbReference type="ARBA" id="ARBA00006728"/>
    </source>
</evidence>
<dbReference type="InterPro" id="IPR003311">
    <property type="entry name" value="AUX_IAA"/>
</dbReference>
<name>A0A6L5B9S7_APIGR</name>
<dbReference type="InterPro" id="IPR053793">
    <property type="entry name" value="PB1-like"/>
</dbReference>
<dbReference type="SUPFAM" id="SSF54277">
    <property type="entry name" value="CAD &amp; PB1 domains"/>
    <property type="match status" value="1"/>
</dbReference>
<comment type="caution">
    <text evidence="12">The sequence shown here is derived from an EMBL/GenBank/DDBJ whole genome shotgun (WGS) entry which is preliminary data.</text>
</comment>
<dbReference type="GO" id="GO:0005634">
    <property type="term" value="C:nucleus"/>
    <property type="evidence" value="ECO:0007669"/>
    <property type="project" value="UniProtKB-SubCell"/>
</dbReference>
<keyword evidence="3 9" id="KW-0678">Repressor</keyword>
<dbReference type="GO" id="GO:0009734">
    <property type="term" value="P:auxin-activated signaling pathway"/>
    <property type="evidence" value="ECO:0007669"/>
    <property type="project" value="UniProtKB-UniRule"/>
</dbReference>
<comment type="subcellular location">
    <subcellularLocation>
        <location evidence="1 9">Nucleus</location>
    </subcellularLocation>
</comment>
<keyword evidence="13" id="KW-1185">Reference proteome</keyword>
<evidence type="ECO:0000256" key="5">
    <source>
        <dbReference type="ARBA" id="ARBA00023163"/>
    </source>
</evidence>
<dbReference type="PANTHER" id="PTHR31734">
    <property type="entry name" value="AUXIN-RESPONSIVE PROTEIN IAA17"/>
    <property type="match status" value="1"/>
</dbReference>
<reference evidence="12" key="1">
    <citation type="submission" date="2020-01" db="EMBL/GenBank/DDBJ databases">
        <title>The Celery Genome Sequence Reveals Sequential Paleo-tetraploidization, Resistance Gene Elimination, Karyotype Evolution, and Functional Innovation in Apiales.</title>
        <authorList>
            <person name="Song X."/>
        </authorList>
    </citation>
    <scope>NUCLEOTIDE SEQUENCE</scope>
    <source>
        <tissue evidence="12">Leaf</tissue>
    </source>
</reference>
<evidence type="ECO:0000313" key="12">
    <source>
        <dbReference type="EMBL" id="KAF1002270.1"/>
    </source>
</evidence>
<proteinExistence type="inferred from homology"/>
<dbReference type="FunFam" id="3.10.20.90:FF:000225">
    <property type="entry name" value="Auxin-responsive protein"/>
    <property type="match status" value="1"/>
</dbReference>
<feature type="region of interest" description="Disordered" evidence="10">
    <location>
        <begin position="132"/>
        <end position="156"/>
    </location>
</feature>
<dbReference type="EMBL" id="WRXP01001504">
    <property type="protein sequence ID" value="KAF1002270.1"/>
    <property type="molecule type" value="Genomic_DNA"/>
</dbReference>
<comment type="subunit">
    <text evidence="9">Homodimers and heterodimers.</text>
</comment>
<evidence type="ECO:0000259" key="11">
    <source>
        <dbReference type="PROSITE" id="PS51745"/>
    </source>
</evidence>
<gene>
    <name evidence="12" type="ORF">AG4045_002334</name>
</gene>
<keyword evidence="6 9" id="KW-0539">Nucleus</keyword>
<evidence type="ECO:0000313" key="13">
    <source>
        <dbReference type="Proteomes" id="UP000593563"/>
    </source>
</evidence>
<keyword evidence="4 9" id="KW-0805">Transcription regulation</keyword>
<dbReference type="Pfam" id="PF02309">
    <property type="entry name" value="AUX_IAA"/>
    <property type="match status" value="1"/>
</dbReference>
<evidence type="ECO:0000256" key="10">
    <source>
        <dbReference type="SAM" id="MobiDB-lite"/>
    </source>
</evidence>
<protein>
    <recommendedName>
        <fullName evidence="9">Auxin-responsive protein</fullName>
    </recommendedName>
</protein>
<dbReference type="GO" id="GO:0006355">
    <property type="term" value="P:regulation of DNA-templated transcription"/>
    <property type="evidence" value="ECO:0007669"/>
    <property type="project" value="InterPro"/>
</dbReference>
<dbReference type="AlphaFoldDB" id="A0A6L5B9S7"/>
<dbReference type="InterPro" id="IPR033389">
    <property type="entry name" value="AUX/IAA_dom"/>
</dbReference>
<feature type="compositionally biased region" description="Polar residues" evidence="10">
    <location>
        <begin position="136"/>
        <end position="148"/>
    </location>
</feature>
<dbReference type="Proteomes" id="UP000593563">
    <property type="component" value="Unassembled WGS sequence"/>
</dbReference>
<keyword evidence="5 9" id="KW-0804">Transcription</keyword>
<evidence type="ECO:0000256" key="6">
    <source>
        <dbReference type="ARBA" id="ARBA00023242"/>
    </source>
</evidence>
<evidence type="ECO:0000256" key="3">
    <source>
        <dbReference type="ARBA" id="ARBA00022491"/>
    </source>
</evidence>
<feature type="domain" description="PB1" evidence="11">
    <location>
        <begin position="202"/>
        <end position="305"/>
    </location>
</feature>
<evidence type="ECO:0000256" key="7">
    <source>
        <dbReference type="ARBA" id="ARBA00023294"/>
    </source>
</evidence>